<evidence type="ECO:0000313" key="1">
    <source>
        <dbReference type="EMBL" id="RHL71077.1"/>
    </source>
</evidence>
<accession>A0A415ME21</accession>
<organism evidence="1 2">
    <name type="scientific">Lachnospira eligens</name>
    <dbReference type="NCBI Taxonomy" id="39485"/>
    <lineage>
        <taxon>Bacteria</taxon>
        <taxon>Bacillati</taxon>
        <taxon>Bacillota</taxon>
        <taxon>Clostridia</taxon>
        <taxon>Lachnospirales</taxon>
        <taxon>Lachnospiraceae</taxon>
        <taxon>Lachnospira</taxon>
    </lineage>
</organism>
<sequence length="70" mass="8265">MDIYNTKRRKIKCVRNDDDVWGGGGENHHLLEVGKEYTLEDIVVHSWHTIVYIKEFPDVEFNSVAFEEIE</sequence>
<dbReference type="Proteomes" id="UP000285201">
    <property type="component" value="Unassembled WGS sequence"/>
</dbReference>
<proteinExistence type="predicted"/>
<protein>
    <submittedName>
        <fullName evidence="1">Uncharacterized protein</fullName>
    </submittedName>
</protein>
<evidence type="ECO:0000313" key="2">
    <source>
        <dbReference type="Proteomes" id="UP000285201"/>
    </source>
</evidence>
<gene>
    <name evidence="1" type="ORF">DW007_02720</name>
</gene>
<dbReference type="RefSeq" id="WP_118370233.1">
    <property type="nucleotide sequence ID" value="NZ_QROY01000002.1"/>
</dbReference>
<name>A0A415ME21_9FIRM</name>
<dbReference type="AlphaFoldDB" id="A0A415ME21"/>
<comment type="caution">
    <text evidence="1">The sequence shown here is derived from an EMBL/GenBank/DDBJ whole genome shotgun (WGS) entry which is preliminary data.</text>
</comment>
<dbReference type="EMBL" id="QROY01000002">
    <property type="protein sequence ID" value="RHL71077.1"/>
    <property type="molecule type" value="Genomic_DNA"/>
</dbReference>
<reference evidence="1 2" key="1">
    <citation type="submission" date="2018-08" db="EMBL/GenBank/DDBJ databases">
        <title>A genome reference for cultivated species of the human gut microbiota.</title>
        <authorList>
            <person name="Zou Y."/>
            <person name="Xue W."/>
            <person name="Luo G."/>
        </authorList>
    </citation>
    <scope>NUCLEOTIDE SEQUENCE [LARGE SCALE GENOMIC DNA]</scope>
    <source>
        <strain evidence="1 2">AF36-7BH</strain>
    </source>
</reference>